<protein>
    <submittedName>
        <fullName evidence="2">Uncharacterized protein</fullName>
    </submittedName>
</protein>
<keyword evidence="3" id="KW-1185">Reference proteome</keyword>
<comment type="caution">
    <text evidence="2">The sequence shown here is derived from an EMBL/GenBank/DDBJ whole genome shotgun (WGS) entry which is preliminary data.</text>
</comment>
<evidence type="ECO:0000256" key="1">
    <source>
        <dbReference type="SAM" id="MobiDB-lite"/>
    </source>
</evidence>
<gene>
    <name evidence="2" type="ORF">TeGR_g2401</name>
</gene>
<dbReference type="Proteomes" id="UP001165060">
    <property type="component" value="Unassembled WGS sequence"/>
</dbReference>
<accession>A0ABQ6N732</accession>
<feature type="compositionally biased region" description="Gly residues" evidence="1">
    <location>
        <begin position="217"/>
        <end position="229"/>
    </location>
</feature>
<proteinExistence type="predicted"/>
<reference evidence="2 3" key="1">
    <citation type="journal article" date="2023" name="Commun. Biol.">
        <title>Genome analysis of Parmales, the sister group of diatoms, reveals the evolutionary specialization of diatoms from phago-mixotrophs to photoautotrophs.</title>
        <authorList>
            <person name="Ban H."/>
            <person name="Sato S."/>
            <person name="Yoshikawa S."/>
            <person name="Yamada K."/>
            <person name="Nakamura Y."/>
            <person name="Ichinomiya M."/>
            <person name="Sato N."/>
            <person name="Blanc-Mathieu R."/>
            <person name="Endo H."/>
            <person name="Kuwata A."/>
            <person name="Ogata H."/>
        </authorList>
    </citation>
    <scope>NUCLEOTIDE SEQUENCE [LARGE SCALE GENOMIC DNA]</scope>
</reference>
<organism evidence="2 3">
    <name type="scientific">Tetraparma gracilis</name>
    <dbReference type="NCBI Taxonomy" id="2962635"/>
    <lineage>
        <taxon>Eukaryota</taxon>
        <taxon>Sar</taxon>
        <taxon>Stramenopiles</taxon>
        <taxon>Ochrophyta</taxon>
        <taxon>Bolidophyceae</taxon>
        <taxon>Parmales</taxon>
        <taxon>Triparmaceae</taxon>
        <taxon>Tetraparma</taxon>
    </lineage>
</organism>
<feature type="compositionally biased region" description="Acidic residues" evidence="1">
    <location>
        <begin position="113"/>
        <end position="124"/>
    </location>
</feature>
<feature type="region of interest" description="Disordered" evidence="1">
    <location>
        <begin position="466"/>
        <end position="497"/>
    </location>
</feature>
<feature type="region of interest" description="Disordered" evidence="1">
    <location>
        <begin position="78"/>
        <end position="142"/>
    </location>
</feature>
<evidence type="ECO:0000313" key="2">
    <source>
        <dbReference type="EMBL" id="GMI41887.1"/>
    </source>
</evidence>
<feature type="compositionally biased region" description="Low complexity" evidence="1">
    <location>
        <begin position="125"/>
        <end position="141"/>
    </location>
</feature>
<evidence type="ECO:0000313" key="3">
    <source>
        <dbReference type="Proteomes" id="UP001165060"/>
    </source>
</evidence>
<name>A0ABQ6N732_9STRA</name>
<feature type="compositionally biased region" description="Low complexity" evidence="1">
    <location>
        <begin position="84"/>
        <end position="112"/>
    </location>
</feature>
<dbReference type="EMBL" id="BRYB01002249">
    <property type="protein sequence ID" value="GMI41887.1"/>
    <property type="molecule type" value="Genomic_DNA"/>
</dbReference>
<feature type="region of interest" description="Disordered" evidence="1">
    <location>
        <begin position="214"/>
        <end position="235"/>
    </location>
</feature>
<sequence>MPNAALSLLSRFLPLPAPAPRPSPSACHSADFVAAPFAALELPPDETLLGFTPDGEHLLTVASDIKYVHLYRASIASAGGGGQRQEQPGSQQQSQQQSQHHSQPHSQSSVCSMEEEDESDEAENDCSPMDMSSVSQSLSDSFFAAPPPPRTVCIDASAPALTLPAIFDKSKDERGAGEDWPFRFLQNDVAMLPASFLMAGDGGVSLASVCRAAAHAGPGGTPSPGGTGQAGMHTPGASEQVRSLVINPGVRVALAARSRRAALLAAGGGRGRGVTYRPTGRAKRTRSGRCECPLHCLNADSSFHCEVKEDEATAGNFVLDENAEGSSFMNLEPELEWRRFCTNCGNHKKREDTPARAHDSLEVASQSNISYEGLIRTVIAKPKWFRNKRLVDYAAEIAGADGDGSKVQIVLIIELDVELDAEQQLQRGGGGGGAKQLPLKGIVAEVEWSTGAVEVLQWVNPPAAKGARGGAGGLSQGSTGSSDGGGGSAKKSSSSSLHLQKLARSLVKQLRKNKVQKPSVSVLSNDAVLKGRSVDSIGNDAYSFLSVAMEGDSAMLG</sequence>